<dbReference type="RefSeq" id="WP_236037871.1">
    <property type="nucleotide sequence ID" value="NZ_BNJG01000001.1"/>
</dbReference>
<evidence type="ECO:0000313" key="2">
    <source>
        <dbReference type="Proteomes" id="UP000654345"/>
    </source>
</evidence>
<dbReference type="Proteomes" id="UP000654345">
    <property type="component" value="Unassembled WGS sequence"/>
</dbReference>
<comment type="caution">
    <text evidence="1">The sequence shown here is derived from an EMBL/GenBank/DDBJ whole genome shotgun (WGS) entry which is preliminary data.</text>
</comment>
<accession>A0ABQ3UGJ8</accession>
<evidence type="ECO:0000313" key="1">
    <source>
        <dbReference type="EMBL" id="GHO51838.1"/>
    </source>
</evidence>
<name>A0ABQ3UGJ8_9CHLR</name>
<gene>
    <name evidence="1" type="ORF">KSB_03130</name>
</gene>
<protein>
    <recommendedName>
        <fullName evidence="3">Antibiotic biosynthesis monooxygenase</fullName>
    </recommendedName>
</protein>
<dbReference type="EMBL" id="BNJG01000001">
    <property type="protein sequence ID" value="GHO51838.1"/>
    <property type="molecule type" value="Genomic_DNA"/>
</dbReference>
<dbReference type="InterPro" id="IPR011008">
    <property type="entry name" value="Dimeric_a/b-barrel"/>
</dbReference>
<organism evidence="1 2">
    <name type="scientific">Ktedonobacter robiniae</name>
    <dbReference type="NCBI Taxonomy" id="2778365"/>
    <lineage>
        <taxon>Bacteria</taxon>
        <taxon>Bacillati</taxon>
        <taxon>Chloroflexota</taxon>
        <taxon>Ktedonobacteria</taxon>
        <taxon>Ktedonobacterales</taxon>
        <taxon>Ktedonobacteraceae</taxon>
        <taxon>Ktedonobacter</taxon>
    </lineage>
</organism>
<sequence length="205" mass="22705">MAIVGTLTRVEVKSGNEALIVQALQEAFSIVQQEHATTTWIAFRQEPSAFNVFDVFSDEAGRQAHLSKEQYRIRLERVSNLLVQPRTTKQHHVLAAKLPVQGAPTEVALGFLSRFEAQPGKEAAVEQALNGTSLAVQQLPGTIAWFGFRLGPSTFGTLDLFADDAGRQAHYQARWPQLQTRASQLFVERSLAIEKVDILLAKLPE</sequence>
<keyword evidence="2" id="KW-1185">Reference proteome</keyword>
<evidence type="ECO:0008006" key="3">
    <source>
        <dbReference type="Google" id="ProtNLM"/>
    </source>
</evidence>
<proteinExistence type="predicted"/>
<dbReference type="Gene3D" id="3.30.70.100">
    <property type="match status" value="2"/>
</dbReference>
<reference evidence="1 2" key="1">
    <citation type="journal article" date="2021" name="Int. J. Syst. Evol. Microbiol.">
        <title>Reticulibacter mediterranei gen. nov., sp. nov., within the new family Reticulibacteraceae fam. nov., and Ktedonospora formicarum gen. nov., sp. nov., Ktedonobacter robiniae sp. nov., Dictyobacter formicarum sp. nov. and Dictyobacter arantiisoli sp. nov., belonging to the class Ktedonobacteria.</title>
        <authorList>
            <person name="Yabe S."/>
            <person name="Zheng Y."/>
            <person name="Wang C.M."/>
            <person name="Sakai Y."/>
            <person name="Abe K."/>
            <person name="Yokota A."/>
            <person name="Donadio S."/>
            <person name="Cavaletti L."/>
            <person name="Monciardini P."/>
        </authorList>
    </citation>
    <scope>NUCLEOTIDE SEQUENCE [LARGE SCALE GENOMIC DNA]</scope>
    <source>
        <strain evidence="1 2">SOSP1-30</strain>
    </source>
</reference>
<dbReference type="SUPFAM" id="SSF54909">
    <property type="entry name" value="Dimeric alpha+beta barrel"/>
    <property type="match status" value="2"/>
</dbReference>